<comment type="subcellular location">
    <molecule>Assembly protein</molecule>
    <subcellularLocation>
        <location evidence="9">Host nucleus</location>
    </subcellularLocation>
</comment>
<comment type="similarity">
    <text evidence="9">Belongs to the herpesviridae capsid scaffolding protein family.</text>
</comment>
<feature type="compositionally biased region" description="Basic and acidic residues" evidence="10">
    <location>
        <begin position="484"/>
        <end position="501"/>
    </location>
</feature>
<organism evidence="11 12">
    <name type="scientific">Rat cytomegalovirus (strain Maastricht)</name>
    <dbReference type="NCBI Taxonomy" id="79700"/>
    <lineage>
        <taxon>Viruses</taxon>
        <taxon>Duplodnaviria</taxon>
        <taxon>Heunggongvirae</taxon>
        <taxon>Peploviricota</taxon>
        <taxon>Herviviricetes</taxon>
        <taxon>Herpesvirales</taxon>
        <taxon>Orthoherpesviridae</taxon>
        <taxon>Betaherpesvirinae</taxon>
        <taxon>Muromegalovirus</taxon>
        <taxon>Muromegalovirus muridbeta2</taxon>
        <taxon>Murid betaherpesvirus 2</taxon>
    </lineage>
</organism>
<dbReference type="MEROPS" id="S21.002"/>
<evidence type="ECO:0000256" key="2">
    <source>
        <dbReference type="ARBA" id="ARBA00022562"/>
    </source>
</evidence>
<keyword evidence="5 9" id="KW-0378">Hydrolase</keyword>
<keyword evidence="1 9" id="KW-0597">Phosphoprotein</keyword>
<dbReference type="GO" id="GO:0006508">
    <property type="term" value="P:proteolysis"/>
    <property type="evidence" value="ECO:0007669"/>
    <property type="project" value="UniProtKB-KW"/>
</dbReference>
<feature type="compositionally biased region" description="Low complexity" evidence="10">
    <location>
        <begin position="657"/>
        <end position="670"/>
    </location>
</feature>
<evidence type="ECO:0000256" key="4">
    <source>
        <dbReference type="ARBA" id="ARBA00022670"/>
    </source>
</evidence>
<dbReference type="KEGG" id="vg:940392"/>
<dbReference type="GO" id="GO:0030430">
    <property type="term" value="C:host cell cytoplasm"/>
    <property type="evidence" value="ECO:0007669"/>
    <property type="project" value="UniProtKB-SubCell"/>
</dbReference>
<dbReference type="Proteomes" id="UP000008288">
    <property type="component" value="Segment"/>
</dbReference>
<gene>
    <name evidence="11" type="primary">R80</name>
</gene>
<keyword evidence="6 9" id="KW-0720">Serine protease</keyword>
<reference evidence="11 12" key="9">
    <citation type="journal article" date="2000" name="J. Virol.">
        <title>Complete DNA sequence of the rat cytomegalovirus genome.</title>
        <authorList>
            <person name="Vink C."/>
            <person name="Beuken E."/>
            <person name="Bruggeman C.A."/>
        </authorList>
    </citation>
    <scope>NUCLEOTIDE SEQUENCE [LARGE SCALE GENOMIC DNA]</scope>
    <source>
        <strain evidence="11 12">Maastricht</strain>
    </source>
</reference>
<keyword evidence="7 9" id="KW-0118">Viral capsid assembly</keyword>
<dbReference type="EC" id="3.4.21.97" evidence="9"/>
<comment type="subunit">
    <molecule>Assemblin</molecule>
    <text evidence="9">Exists in a monomer-dimer equilibrium with the dimer being the active species.</text>
</comment>
<dbReference type="PRINTS" id="PR00236">
    <property type="entry name" value="HSVCAPSIDP40"/>
</dbReference>
<evidence type="ECO:0000256" key="10">
    <source>
        <dbReference type="SAM" id="MobiDB-lite"/>
    </source>
</evidence>
<comment type="caution">
    <text evidence="9">Lacks conserved residue(s) required for the propagation of feature annotation.</text>
</comment>
<feature type="active site" description="Charge relay system" evidence="9">
    <location>
        <position position="126"/>
    </location>
</feature>
<keyword evidence="12" id="KW-1185">Reference proteome</keyword>
<dbReference type="RefSeq" id="NP_064180.1">
    <property type="nucleotide sequence ID" value="NC_002512.2"/>
</dbReference>
<comment type="subunit">
    <molecule>Assembly protein</molecule>
    <text evidence="9">Homomultimer. Interacts with major capsid protein.</text>
</comment>
<sequence>MAAREEGSGDPATGLETGSAAGDGEGEGEGDGGGGDGVEVEVERRVPAVVRAAVGPAPGRESPLEGSAAAADAGPIYVGGFLTLYAETPADESLRLPREVVARALRRREPSGGGGPGRRVPLNINHDDAATVGAVQLFDAGAGLFCLGRVLSPGFLSIVDKAAGKSKLVARGPAGGLVADPTVEYLSASFPALSLSSFAADAADDLPEPGPEFFRHVSLCGLGRRRGTLAVYGRDRGWVVDRFPALSEEEKREIAAAGAALDRPSERPDPFRSDPYGLLATTVDDAYIAERLGRLRYDKRVLGLQSRETYVKAAEVPADVAASGRQSIRCDGEDAAEVREIMAQAPLGVVPAAGVAAVGGQAPGFPTDCVYLSKDALVSILSSSSAAANARGNAVAVPAVASVVPASHLPHPPVSGVGDAVARTLPYFDPERAPYGYGIGRYPAHLPPPPPPSAPGTGYPMSFPPPPYAYPDRGDAYGGPGYDPRWERTADPYWERQRVDRGAGGYRQPGLPPPREKRRWRSPSPGREEDDGDDRDERDDGTDYGRRSRGRARHASPPPPRPEASRAKRRRAAPGEDEDLSLPGERGYPRRLASPPVDGRGEGMEEVKVTLDEIRRDLSQIRAFARTTERGGVDESGAAVGSSDQRLAPNAGDPGDATTTANKAAAAVAGRAGGGEAASTAPGAPGALPGGQRTVNASCAPVPDAAASSSRSILEMNRRMFVSLLNKAE</sequence>
<reference evidence="11 12" key="7">
    <citation type="journal article" date="1999" name="J. Virol.">
        <title>Deletion of the R78 G protein-coupled receptor gene from rat cytomegalovirus results in an attenuated, syncytium-inducing mutant strain.</title>
        <authorList>
            <person name="Beisser P.S."/>
            <person name="Grauls G."/>
            <person name="Bruggeman C.A."/>
            <person name="Vink C."/>
        </authorList>
    </citation>
    <scope>NUCLEOTIDE SEQUENCE [LARGE SCALE GENOMIC DNA]</scope>
    <source>
        <strain evidence="11 12">Maastricht</strain>
    </source>
</reference>
<feature type="active site" description="Charge relay system" evidence="9">
    <location>
        <position position="216"/>
    </location>
</feature>
<dbReference type="GO" id="GO:0042025">
    <property type="term" value="C:host cell nucleus"/>
    <property type="evidence" value="ECO:0007669"/>
    <property type="project" value="UniProtKB-SubCell"/>
</dbReference>
<reference evidence="11 12" key="1">
    <citation type="journal article" date="1996" name="J. Gen. Virol.">
        <title>Cloning and sequence analysis of the genes encoding DNA polymerase, glycoprotein B, ICP18.5 and major DNA-binding protein of rat cytomegalovirus.</title>
        <authorList>
            <person name="Beuken E."/>
            <person name="Slobbe R."/>
            <person name="Bruggeman C.A."/>
            <person name="Vink C."/>
        </authorList>
    </citation>
    <scope>NUCLEOTIDE SEQUENCE [LARGE SCALE GENOMIC DNA]</scope>
    <source>
        <strain evidence="11 12">Maastricht</strain>
    </source>
</reference>
<dbReference type="GO" id="GO:0042802">
    <property type="term" value="F:identical protein binding"/>
    <property type="evidence" value="ECO:0007669"/>
    <property type="project" value="UniProtKB-UniRule"/>
</dbReference>
<feature type="region of interest" description="Interaction with major capsid protein" evidence="9">
    <location>
        <begin position="709"/>
        <end position="729"/>
    </location>
</feature>
<evidence type="ECO:0000313" key="12">
    <source>
        <dbReference type="Proteomes" id="UP000008288"/>
    </source>
</evidence>
<feature type="region of interest" description="Disordered" evidence="10">
    <location>
        <begin position="625"/>
        <end position="697"/>
    </location>
</feature>
<dbReference type="EMBL" id="AF232689">
    <property type="protein sequence ID" value="AAF99169.1"/>
    <property type="molecule type" value="Genomic_DNA"/>
</dbReference>
<comment type="domain">
    <text evidence="9">Region of interaction between pPR and pAP is called Amino conserved domain (ACD). The region of interaction with major capsid protein is called carboxyl conserved domain (CCD).</text>
</comment>
<evidence type="ECO:0000256" key="5">
    <source>
        <dbReference type="ARBA" id="ARBA00022801"/>
    </source>
</evidence>
<organismHost>
    <name type="scientific">Rattus</name>
    <name type="common">rats</name>
    <dbReference type="NCBI Taxonomy" id="10114"/>
</organismHost>
<reference evidence="11 12" key="2">
    <citation type="journal article" date="1996" name="J. Virol.">
        <title>Structure of the rat cytomegalovirus genome termini.</title>
        <authorList>
            <person name="Vink C."/>
            <person name="Beuken E."/>
            <person name="Bruggeman C.A."/>
        </authorList>
    </citation>
    <scope>NUCLEOTIDE SEQUENCE [LARGE SCALE GENOMIC DNA]</scope>
    <source>
        <strain evidence="11 12">Maastricht</strain>
    </source>
</reference>
<comment type="function">
    <text evidence="9">Capsid scaffolding protein: Acts as a scaffold protein by binding major capsid protein in the cytoplasm, inducing the nuclear localization of both proteins. Multimerizes in the nucleus such as major capsid protein forms the icosahedral T=16 capsid. Autocatalytic cleavage releases the assembly protein, and subsequently abolishes interaction with major capsid protein. Cleavages products are evicted from the capsid before or during DNA packaging.</text>
</comment>
<dbReference type="Gene3D" id="3.20.16.10">
    <property type="entry name" value="Herpesvirus/Caudovirus protease domain"/>
    <property type="match status" value="1"/>
</dbReference>
<feature type="site" description="Cleavage; by assemblin; Release site" evidence="9">
    <location>
        <begin position="313"/>
        <end position="314"/>
    </location>
</feature>
<keyword evidence="8 9" id="KW-1035">Host cytoplasm</keyword>
<evidence type="ECO:0000313" key="11">
    <source>
        <dbReference type="EMBL" id="AAF99169.1"/>
    </source>
</evidence>
<dbReference type="HAMAP" id="MF_04008">
    <property type="entry name" value="HSV_SCAF"/>
    <property type="match status" value="1"/>
</dbReference>
<keyword evidence="3 9" id="KW-1188">Viral release from host cell</keyword>
<reference evidence="11 12" key="3">
    <citation type="journal article" date="1997" name="J. Gen. Virol.">
        <title>Cloning and functional characterization of the origin of lytic-phase DNA replication of rat cytomegalovirus.</title>
        <authorList>
            <person name="Vink C."/>
            <person name="Beuken E."/>
            <person name="Bruggeman C.A."/>
        </authorList>
    </citation>
    <scope>NUCLEOTIDE SEQUENCE [LARGE SCALE GENOMIC DNA]</scope>
    <source>
        <strain evidence="11 12">Maastricht</strain>
    </source>
</reference>
<comment type="subcellular location">
    <molecule>Capsid scaffolding protein</molecule>
    <subcellularLocation>
        <location evidence="9">Host cytoplasm</location>
    </subcellularLocation>
</comment>
<comment type="function">
    <text evidence="9">Assembly protein: Plays a major role in capsid assembly. Acts as a scaffold protein by binding major capsid protein. Multimerizes in the nucleus such as major capsid protein forms the icosahedral T=16 capsid. Cleaved by assemblin after capsid completion. The cleavages products are evicted from the capsid before or during DNA packaging.</text>
</comment>
<feature type="active site" description="Charge relay system" evidence="9">
    <location>
        <position position="194"/>
    </location>
</feature>
<dbReference type="InterPro" id="IPR001847">
    <property type="entry name" value="Peptidase_S21"/>
</dbReference>
<reference evidence="11 12" key="8">
    <citation type="journal article" date="2000" name="J. Virol.">
        <title>The r144 major histocompatibility complex class I-like gene of rat cytomegalovirus is dispensable for both acute and long-term infection in the immunocompromised host.</title>
        <authorList>
            <person name="Beisser P.S."/>
            <person name="Kloover J.S."/>
            <person name="Grauls G.E."/>
            <person name="Blok M.J."/>
            <person name="Bruggeman C.A."/>
            <person name="Vink C."/>
        </authorList>
    </citation>
    <scope>NUCLEOTIDE SEQUENCE [LARGE SCALE GENOMIC DNA]</scope>
    <source>
        <strain evidence="11 12">Maastricht</strain>
    </source>
</reference>
<dbReference type="GO" id="GO:0039708">
    <property type="term" value="P:nuclear capsid assembly"/>
    <property type="evidence" value="ECO:0007669"/>
    <property type="project" value="UniProtKB-ARBA"/>
</dbReference>
<feature type="region of interest" description="Disordered" evidence="10">
    <location>
        <begin position="465"/>
        <end position="605"/>
    </location>
</feature>
<feature type="chain" id="PRO_5023378900" description="Capsid scaffolding protein" evidence="9">
    <location>
        <begin position="1"/>
        <end position="729"/>
    </location>
</feature>
<dbReference type="Pfam" id="PF00716">
    <property type="entry name" value="Peptidase_S21"/>
    <property type="match status" value="1"/>
</dbReference>
<name>Q9DWC1_RCMVM</name>
<feature type="compositionally biased region" description="Acidic residues" evidence="10">
    <location>
        <begin position="528"/>
        <end position="540"/>
    </location>
</feature>
<comment type="subcellular location">
    <molecule>Assemblin</molecule>
    <subcellularLocation>
        <location evidence="9">Host nucleus</location>
    </subcellularLocation>
</comment>
<evidence type="ECO:0000256" key="3">
    <source>
        <dbReference type="ARBA" id="ARBA00022612"/>
    </source>
</evidence>
<reference evidence="11 12" key="4">
    <citation type="journal article" date="1998" name="J. Virol.">
        <title>The R33 G protein-coupled receptor gene of rat cytomegalovirus plays an essential role in the pathogenesis of viral infection.</title>
        <authorList>
            <person name="Beisser P.S."/>
            <person name="Vink C."/>
            <person name="Van Dam J.G."/>
            <person name="Grauls G."/>
            <person name="Vanherle S.J."/>
            <person name="Bruggeman C.A."/>
        </authorList>
    </citation>
    <scope>NUCLEOTIDE SEQUENCE [LARGE SCALE GENOMIC DNA]</scope>
    <source>
        <strain evidence="11 12">Maastricht</strain>
    </source>
</reference>
<feature type="chain" id="PRO_5023378901" description="Assembly protein" evidence="9">
    <location>
        <begin position="314"/>
        <end position="729"/>
    </location>
</feature>
<feature type="compositionally biased region" description="Low complexity" evidence="10">
    <location>
        <begin position="677"/>
        <end position="691"/>
    </location>
</feature>
<comment type="subunit">
    <molecule>Capsid scaffolding protein</molecule>
    <text evidence="9">Homomultimer. Interacts with major capsid protein.</text>
</comment>
<reference evidence="11 12" key="10">
    <citation type="journal article" date="2000" name="Virus Res.">
        <title>Rat cytomegalovirus R89 is a highly conserved gene which expresses a spliced transcript.</title>
        <authorList>
            <person name="Gruijthuijsen Y.K."/>
            <person name="Beuken E."/>
            <person name="Bruggeman C.A."/>
            <person name="Vink C."/>
        </authorList>
    </citation>
    <scope>NUCLEOTIDE SEQUENCE [LARGE SCALE GENOMIC DNA]</scope>
    <source>
        <strain evidence="11 12">Maastricht</strain>
    </source>
</reference>
<dbReference type="GO" id="GO:0019076">
    <property type="term" value="P:viral release from host cell"/>
    <property type="evidence" value="ECO:0007669"/>
    <property type="project" value="UniProtKB-UniRule"/>
</dbReference>
<dbReference type="GO" id="GO:0004252">
    <property type="term" value="F:serine-type endopeptidase activity"/>
    <property type="evidence" value="ECO:0007669"/>
    <property type="project" value="UniProtKB-UniRule"/>
</dbReference>
<dbReference type="InterPro" id="IPR035443">
    <property type="entry name" value="Herpes_virus_sf"/>
</dbReference>
<dbReference type="OrthoDB" id="6016at10239"/>
<evidence type="ECO:0000256" key="9">
    <source>
        <dbReference type="HAMAP-Rule" id="MF_04008"/>
    </source>
</evidence>
<comment type="catalytic activity">
    <reaction evidence="9">
        <text>Cleaves -Ala-|-Ser- and -Ala-|-Ala- bonds in the scaffold protein.</text>
        <dbReference type="EC" id="3.4.21.97"/>
    </reaction>
</comment>
<evidence type="ECO:0000256" key="6">
    <source>
        <dbReference type="ARBA" id="ARBA00022825"/>
    </source>
</evidence>
<feature type="region of interest" description="Disordered" evidence="10">
    <location>
        <begin position="1"/>
        <end position="42"/>
    </location>
</feature>
<evidence type="ECO:0000256" key="7">
    <source>
        <dbReference type="ARBA" id="ARBA00022950"/>
    </source>
</evidence>
<evidence type="ECO:0000256" key="8">
    <source>
        <dbReference type="ARBA" id="ARBA00023200"/>
    </source>
</evidence>
<keyword evidence="4 9" id="KW-0645">Protease</keyword>
<protein>
    <recommendedName>
        <fullName evidence="9">Capsid scaffolding protein</fullName>
    </recommendedName>
    <alternativeName>
        <fullName evidence="9">Protease precursor</fullName>
        <shortName evidence="9">pPR</shortName>
    </alternativeName>
    <component>
        <recommendedName>
            <fullName evidence="9">Assemblin</fullName>
            <ecNumber evidence="9">3.4.21.97</ecNumber>
        </recommendedName>
        <alternativeName>
            <fullName evidence="9">Protease</fullName>
            <shortName evidence="9">Pr</shortName>
        </alternativeName>
    </component>
    <component>
        <recommendedName>
            <fullName evidence="9">Assembly protein</fullName>
            <shortName evidence="9">AP</shortName>
        </recommendedName>
        <alternativeName>
            <fullName evidence="9">Capsid assembly protein</fullName>
        </alternativeName>
    </component>
</protein>
<reference evidence="11 12" key="6">
    <citation type="journal article" date="1999" name="J. Gen. Virol.">
        <title>The rat cytomegalovirus R32 gene encodes a virion-associated protein that elicits a strong humoral immune response in infected rats.</title>
        <authorList>
            <person name="Beuken E."/>
            <person name="Grauls G."/>
            <person name="Bruggeman C.A."/>
            <person name="Vink C."/>
        </authorList>
    </citation>
    <scope>NUCLEOTIDE SEQUENCE [LARGE SCALE GENOMIC DNA]</scope>
    <source>
        <strain evidence="11 12">Maastricht</strain>
    </source>
</reference>
<comment type="function">
    <text evidence="9">Assemblin: Protease that plays an essential role in virion assembly within the nucleus. Catalyzes the cleavage of the assembly protein after formation of the spherical procapsid. By that cleavage, the capsid matures and gains its icosahedral shape. The cleavage sites seem to include -Ala-Ser-, -Ala-Ala-, as well as Ala-Thr bonds. Assemblin and cleavages products are evicted from the capsid before or during DNA packaging.</text>
</comment>
<accession>Q9DWC1</accession>
<dbReference type="SUPFAM" id="SSF50789">
    <property type="entry name" value="Herpes virus serine proteinase, assemblin"/>
    <property type="match status" value="1"/>
</dbReference>
<comment type="PTM">
    <text evidence="9">Capsid scaffolding protein: Capsid scaffolding protein is cleaved by assemblin after formation of the spherical procapsid. As a result, the capsid obtains its mature, icosahedral shape. Cleavages occur at two or more sites: release (R-site) and maturation (M-site).</text>
</comment>
<reference evidence="11 12" key="5">
    <citation type="journal article" date="1998" name="Virology">
        <title>The Maastricht strain and England strain of rat cytomegalovirus represent different betaherpesvirus species rather than strains.</title>
        <authorList>
            <person name="Beisser P.S."/>
            <person name="Kaptein S.J."/>
            <person name="Beuken E."/>
            <person name="Bruggeman C.A."/>
            <person name="Vink C."/>
        </authorList>
    </citation>
    <scope>NUCLEOTIDE SEQUENCE [LARGE SCALE GENOMIC DNA]</scope>
    <source>
        <strain evidence="11 12">Maastricht</strain>
    </source>
</reference>
<dbReference type="GeneID" id="940392"/>
<proteinExistence type="inferred from homology"/>
<evidence type="ECO:0000256" key="1">
    <source>
        <dbReference type="ARBA" id="ARBA00022553"/>
    </source>
</evidence>
<keyword evidence="2 9" id="KW-1048">Host nucleus</keyword>
<feature type="chain" id="PRO_5023378902" description="Assemblin" evidence="9">
    <location>
        <begin position="1"/>
        <end position="313"/>
    </location>
</feature>